<evidence type="ECO:0000256" key="2">
    <source>
        <dbReference type="ARBA" id="ARBA00023054"/>
    </source>
</evidence>
<dbReference type="Gene3D" id="1.10.101.10">
    <property type="entry name" value="PGBD-like superfamily/PGBD"/>
    <property type="match status" value="1"/>
</dbReference>
<dbReference type="EMBL" id="JBHSKL010000011">
    <property type="protein sequence ID" value="MFC5224921.1"/>
    <property type="molecule type" value="Genomic_DNA"/>
</dbReference>
<dbReference type="Pfam" id="PF01471">
    <property type="entry name" value="PG_binding_1"/>
    <property type="match status" value="1"/>
</dbReference>
<feature type="region of interest" description="Disordered" evidence="3">
    <location>
        <begin position="1"/>
        <end position="34"/>
    </location>
</feature>
<feature type="domain" description="Peptidoglycan binding-like" evidence="5">
    <location>
        <begin position="182"/>
        <end position="219"/>
    </location>
</feature>
<organism evidence="6 7">
    <name type="scientific">Streptomyces fimbriatus</name>
    <dbReference type="NCBI Taxonomy" id="68197"/>
    <lineage>
        <taxon>Bacteria</taxon>
        <taxon>Bacillati</taxon>
        <taxon>Actinomycetota</taxon>
        <taxon>Actinomycetes</taxon>
        <taxon>Kitasatosporales</taxon>
        <taxon>Streptomycetaceae</taxon>
        <taxon>Streptomyces</taxon>
    </lineage>
</organism>
<dbReference type="Proteomes" id="UP001596156">
    <property type="component" value="Unassembled WGS sequence"/>
</dbReference>
<evidence type="ECO:0000256" key="1">
    <source>
        <dbReference type="ARBA" id="ARBA00004196"/>
    </source>
</evidence>
<feature type="compositionally biased region" description="Low complexity" evidence="3">
    <location>
        <begin position="231"/>
        <end position="242"/>
    </location>
</feature>
<evidence type="ECO:0000259" key="5">
    <source>
        <dbReference type="Pfam" id="PF01471"/>
    </source>
</evidence>
<comment type="subcellular location">
    <subcellularLocation>
        <location evidence="1">Cell envelope</location>
    </subcellularLocation>
</comment>
<keyword evidence="2" id="KW-0175">Coiled coil</keyword>
<feature type="compositionally biased region" description="Basic and acidic residues" evidence="3">
    <location>
        <begin position="1"/>
        <end position="32"/>
    </location>
</feature>
<dbReference type="Gene3D" id="2.40.30.170">
    <property type="match status" value="1"/>
</dbReference>
<dbReference type="Gene3D" id="2.40.420.20">
    <property type="match status" value="1"/>
</dbReference>
<name>A0ABW0D626_STRFI</name>
<keyword evidence="4" id="KW-1133">Transmembrane helix</keyword>
<feature type="transmembrane region" description="Helical" evidence="4">
    <location>
        <begin position="58"/>
        <end position="79"/>
    </location>
</feature>
<dbReference type="InterPro" id="IPR036365">
    <property type="entry name" value="PGBD-like_sf"/>
</dbReference>
<accession>A0ABW0D626</accession>
<evidence type="ECO:0000256" key="3">
    <source>
        <dbReference type="SAM" id="MobiDB-lite"/>
    </source>
</evidence>
<dbReference type="PANTHER" id="PTHR32347">
    <property type="entry name" value="EFFLUX SYSTEM COMPONENT YKNX-RELATED"/>
    <property type="match status" value="1"/>
</dbReference>
<dbReference type="SUPFAM" id="SSF47090">
    <property type="entry name" value="PGBD-like"/>
    <property type="match status" value="1"/>
</dbReference>
<keyword evidence="4" id="KW-0812">Transmembrane</keyword>
<dbReference type="RefSeq" id="WP_344643439.1">
    <property type="nucleotide sequence ID" value="NZ_BAAASS010000004.1"/>
</dbReference>
<sequence>MGRPDAADRPGTADDRPGTADDRPGTADDRSGTADAEATVLLADSRGPRGLVRQRRGLGVLVVACLLCTGAGAGAALLIKSPAQVAADAAPPPRDVLTAPVEQRVISQALITRGKVSASRHTDVSAGPLSDKEVGRSVVTRVGTAPGKKITAGQVLLEISGRPLFVLEGAVPSYRDLAPGKRGDDVAQLQKALRESGHPTGTDPSGVFGPGTQGAVASFYASIGYEAPTTEAPATEAPVTPADRPGPGGTTPPAAGEERAPAPPLTTFPMSEVVFVPSFPAYVDDVRARVGDEAGSDLLSLSSGALTVEGSVTPQEKEMVRPGQEVRIHAELSGRQFTGKVASVGRAASPAKDGDQPSGAENYTVKVTPSKPLPAGLNGENVQLTVVAASSKGEVLAVPSSAVSTSADGLTGVTVREGRTERRVPVSVGVSGDGFVQVTPVEGARLEAGDQVVVGVRPRAAVDGP</sequence>
<reference evidence="7" key="1">
    <citation type="journal article" date="2019" name="Int. J. Syst. Evol. Microbiol.">
        <title>The Global Catalogue of Microorganisms (GCM) 10K type strain sequencing project: providing services to taxonomists for standard genome sequencing and annotation.</title>
        <authorList>
            <consortium name="The Broad Institute Genomics Platform"/>
            <consortium name="The Broad Institute Genome Sequencing Center for Infectious Disease"/>
            <person name="Wu L."/>
            <person name="Ma J."/>
        </authorList>
    </citation>
    <scope>NUCLEOTIDE SEQUENCE [LARGE SCALE GENOMIC DNA]</scope>
    <source>
        <strain evidence="7">CCM 8479</strain>
    </source>
</reference>
<gene>
    <name evidence="6" type="ORF">ACFPN6_09945</name>
</gene>
<evidence type="ECO:0000256" key="4">
    <source>
        <dbReference type="SAM" id="Phobius"/>
    </source>
</evidence>
<keyword evidence="4" id="KW-0472">Membrane</keyword>
<protein>
    <submittedName>
        <fullName evidence="6">HlyD family efflux transporter periplasmic adaptor subunit</fullName>
    </submittedName>
</protein>
<dbReference type="InterPro" id="IPR036366">
    <property type="entry name" value="PGBDSf"/>
</dbReference>
<feature type="region of interest" description="Disordered" evidence="3">
    <location>
        <begin position="231"/>
        <end position="264"/>
    </location>
</feature>
<keyword evidence="7" id="KW-1185">Reference proteome</keyword>
<evidence type="ECO:0000313" key="6">
    <source>
        <dbReference type="EMBL" id="MFC5224921.1"/>
    </source>
</evidence>
<proteinExistence type="predicted"/>
<evidence type="ECO:0000313" key="7">
    <source>
        <dbReference type="Proteomes" id="UP001596156"/>
    </source>
</evidence>
<dbReference type="InterPro" id="IPR002477">
    <property type="entry name" value="Peptidoglycan-bd-like"/>
</dbReference>
<feature type="region of interest" description="Disordered" evidence="3">
    <location>
        <begin position="339"/>
        <end position="364"/>
    </location>
</feature>
<comment type="caution">
    <text evidence="6">The sequence shown here is derived from an EMBL/GenBank/DDBJ whole genome shotgun (WGS) entry which is preliminary data.</text>
</comment>
<dbReference type="InterPro" id="IPR050465">
    <property type="entry name" value="UPF0194_transport"/>
</dbReference>